<evidence type="ECO:0000313" key="1">
    <source>
        <dbReference type="EMBL" id="VEL29770.1"/>
    </source>
</evidence>
<dbReference type="InterPro" id="IPR036691">
    <property type="entry name" value="Endo/exonu/phosph_ase_sf"/>
</dbReference>
<evidence type="ECO:0008006" key="3">
    <source>
        <dbReference type="Google" id="ProtNLM"/>
    </source>
</evidence>
<sequence>MIDYVFFTRQHFHLLGSLDQLPDSWFNQEKVVGCPHVHVPSDHFPLLVELELLSPAVSGASTLNTIANKNEFTSNVVGES</sequence>
<name>A0A448X713_9PLAT</name>
<dbReference type="Proteomes" id="UP000784294">
    <property type="component" value="Unassembled WGS sequence"/>
</dbReference>
<dbReference type="SUPFAM" id="SSF56219">
    <property type="entry name" value="DNase I-like"/>
    <property type="match status" value="1"/>
</dbReference>
<dbReference type="EMBL" id="CAAALY010106075">
    <property type="protein sequence ID" value="VEL29770.1"/>
    <property type="molecule type" value="Genomic_DNA"/>
</dbReference>
<proteinExistence type="predicted"/>
<dbReference type="OrthoDB" id="428734at2759"/>
<reference evidence="1" key="1">
    <citation type="submission" date="2018-11" db="EMBL/GenBank/DDBJ databases">
        <authorList>
            <consortium name="Pathogen Informatics"/>
        </authorList>
    </citation>
    <scope>NUCLEOTIDE SEQUENCE</scope>
</reference>
<dbReference type="Gene3D" id="3.60.10.10">
    <property type="entry name" value="Endonuclease/exonuclease/phosphatase"/>
    <property type="match status" value="1"/>
</dbReference>
<evidence type="ECO:0000313" key="2">
    <source>
        <dbReference type="Proteomes" id="UP000784294"/>
    </source>
</evidence>
<protein>
    <recommendedName>
        <fullName evidence="3">Endonuclease/exonuclease/phosphatase domain-containing protein</fullName>
    </recommendedName>
</protein>
<dbReference type="AlphaFoldDB" id="A0A448X713"/>
<gene>
    <name evidence="1" type="ORF">PXEA_LOCUS23210</name>
</gene>
<organism evidence="1 2">
    <name type="scientific">Protopolystoma xenopodis</name>
    <dbReference type="NCBI Taxonomy" id="117903"/>
    <lineage>
        <taxon>Eukaryota</taxon>
        <taxon>Metazoa</taxon>
        <taxon>Spiralia</taxon>
        <taxon>Lophotrochozoa</taxon>
        <taxon>Platyhelminthes</taxon>
        <taxon>Monogenea</taxon>
        <taxon>Polyopisthocotylea</taxon>
        <taxon>Polystomatidea</taxon>
        <taxon>Polystomatidae</taxon>
        <taxon>Protopolystoma</taxon>
    </lineage>
</organism>
<comment type="caution">
    <text evidence="1">The sequence shown here is derived from an EMBL/GenBank/DDBJ whole genome shotgun (WGS) entry which is preliminary data.</text>
</comment>
<keyword evidence="2" id="KW-1185">Reference proteome</keyword>
<accession>A0A448X713</accession>